<dbReference type="PANTHER" id="PTHR11659:SF0">
    <property type="entry name" value="GLUTAMYL-TRNA(GLN) AMIDOTRANSFERASE SUBUNIT B, MITOCHONDRIAL"/>
    <property type="match status" value="1"/>
</dbReference>
<evidence type="ECO:0000313" key="10">
    <source>
        <dbReference type="EMBL" id="KAL0072389.1"/>
    </source>
</evidence>
<dbReference type="InterPro" id="IPR003789">
    <property type="entry name" value="Asn/Gln_tRNA_amidoTrase-B-like"/>
</dbReference>
<feature type="domain" description="Asn/Gln amidotransferase" evidence="9">
    <location>
        <begin position="564"/>
        <end position="714"/>
    </location>
</feature>
<dbReference type="Pfam" id="PF02637">
    <property type="entry name" value="GatB_Yqey"/>
    <property type="match status" value="1"/>
</dbReference>
<dbReference type="EC" id="6.3.5.-" evidence="7"/>
<evidence type="ECO:0000256" key="8">
    <source>
        <dbReference type="SAM" id="MobiDB-lite"/>
    </source>
</evidence>
<comment type="function">
    <text evidence="7">Allows the formation of correctly charged Gln-tRNA(Gln) through the transamidation of misacylated Glu-tRNA(Gln) in the mitochondria. The reaction takes place in the presence of glutamine and ATP through an activated gamma-phospho-Glu-tRNA(Gln).</text>
</comment>
<dbReference type="Pfam" id="PF00687">
    <property type="entry name" value="Ribosomal_L1"/>
    <property type="match status" value="1"/>
</dbReference>
<dbReference type="SUPFAM" id="SSF56808">
    <property type="entry name" value="Ribosomal protein L1"/>
    <property type="match status" value="1"/>
</dbReference>
<dbReference type="EMBL" id="JBBXMP010000001">
    <property type="protein sequence ID" value="KAL0072389.1"/>
    <property type="molecule type" value="Genomic_DNA"/>
</dbReference>
<name>A0ABR3AG26_9AGAR</name>
<dbReference type="PROSITE" id="PS01234">
    <property type="entry name" value="GATB"/>
    <property type="match status" value="1"/>
</dbReference>
<keyword evidence="4 7" id="KW-0067">ATP-binding</keyword>
<evidence type="ECO:0000256" key="4">
    <source>
        <dbReference type="ARBA" id="ARBA00022840"/>
    </source>
</evidence>
<dbReference type="InterPro" id="IPR006075">
    <property type="entry name" value="Asn/Gln-tRNA_Trfase_suB/E_cat"/>
</dbReference>
<comment type="subcellular location">
    <subcellularLocation>
        <location evidence="7">Mitochondrion</location>
    </subcellularLocation>
</comment>
<dbReference type="PANTHER" id="PTHR11659">
    <property type="entry name" value="GLUTAMYL-TRNA GLN AMIDOTRANSFERASE SUBUNIT B MITOCHONDRIAL AND PROKARYOTIC PET112-RELATED"/>
    <property type="match status" value="1"/>
</dbReference>
<dbReference type="InterPro" id="IPR023168">
    <property type="entry name" value="GatB_Yqey_C_2"/>
</dbReference>
<evidence type="ECO:0000256" key="7">
    <source>
        <dbReference type="HAMAP-Rule" id="MF_03147"/>
    </source>
</evidence>
<gene>
    <name evidence="10" type="ORF">AAF712_000152</name>
</gene>
<evidence type="ECO:0000256" key="1">
    <source>
        <dbReference type="ARBA" id="ARBA00005306"/>
    </source>
</evidence>
<dbReference type="Gene3D" id="3.30.190.20">
    <property type="match status" value="1"/>
</dbReference>
<dbReference type="Gene3D" id="1.10.10.410">
    <property type="match status" value="1"/>
</dbReference>
<keyword evidence="5 7" id="KW-0648">Protein biosynthesis</keyword>
<comment type="catalytic activity">
    <reaction evidence="6 7">
        <text>L-glutamyl-tRNA(Gln) + L-glutamine + ATP + H2O = L-glutaminyl-tRNA(Gln) + L-glutamate + ADP + phosphate + H(+)</text>
        <dbReference type="Rhea" id="RHEA:17521"/>
        <dbReference type="Rhea" id="RHEA-COMP:9681"/>
        <dbReference type="Rhea" id="RHEA-COMP:9684"/>
        <dbReference type="ChEBI" id="CHEBI:15377"/>
        <dbReference type="ChEBI" id="CHEBI:15378"/>
        <dbReference type="ChEBI" id="CHEBI:29985"/>
        <dbReference type="ChEBI" id="CHEBI:30616"/>
        <dbReference type="ChEBI" id="CHEBI:43474"/>
        <dbReference type="ChEBI" id="CHEBI:58359"/>
        <dbReference type="ChEBI" id="CHEBI:78520"/>
        <dbReference type="ChEBI" id="CHEBI:78521"/>
        <dbReference type="ChEBI" id="CHEBI:456216"/>
    </reaction>
</comment>
<dbReference type="SUPFAM" id="SSF55931">
    <property type="entry name" value="Glutamine synthetase/guanido kinase"/>
    <property type="match status" value="1"/>
</dbReference>
<dbReference type="Proteomes" id="UP001437256">
    <property type="component" value="Unassembled WGS sequence"/>
</dbReference>
<dbReference type="InterPro" id="IPR017958">
    <property type="entry name" value="Gln-tRNA_amidoTrfase_suB_CS"/>
</dbReference>
<comment type="caution">
    <text evidence="10">The sequence shown here is derived from an EMBL/GenBank/DDBJ whole genome shotgun (WGS) entry which is preliminary data.</text>
</comment>
<dbReference type="NCBIfam" id="TIGR00133">
    <property type="entry name" value="gatB"/>
    <property type="match status" value="1"/>
</dbReference>
<feature type="compositionally biased region" description="Basic and acidic residues" evidence="8">
    <location>
        <begin position="207"/>
        <end position="216"/>
    </location>
</feature>
<dbReference type="CDD" id="cd00403">
    <property type="entry name" value="Ribosomal_L1"/>
    <property type="match status" value="1"/>
</dbReference>
<reference evidence="10 11" key="1">
    <citation type="submission" date="2024-05" db="EMBL/GenBank/DDBJ databases">
        <title>A draft genome resource for the thread blight pathogen Marasmius tenuissimus strain MS-2.</title>
        <authorList>
            <person name="Yulfo-Soto G.E."/>
            <person name="Baruah I.K."/>
            <person name="Amoako-Attah I."/>
            <person name="Bukari Y."/>
            <person name="Meinhardt L.W."/>
            <person name="Bailey B.A."/>
            <person name="Cohen S.P."/>
        </authorList>
    </citation>
    <scope>NUCLEOTIDE SEQUENCE [LARGE SCALE GENOMIC DNA]</scope>
    <source>
        <strain evidence="10 11">MS-2</strain>
    </source>
</reference>
<comment type="similarity">
    <text evidence="1 7">Belongs to the GatB/GatE family. GatB subfamily.</text>
</comment>
<dbReference type="InterPro" id="IPR014746">
    <property type="entry name" value="Gln_synth/guanido_kin_cat_dom"/>
</dbReference>
<evidence type="ECO:0000256" key="2">
    <source>
        <dbReference type="ARBA" id="ARBA00022598"/>
    </source>
</evidence>
<keyword evidence="2 7" id="KW-0436">Ligase</keyword>
<evidence type="ECO:0000313" key="11">
    <source>
        <dbReference type="Proteomes" id="UP001437256"/>
    </source>
</evidence>
<organism evidence="10 11">
    <name type="scientific">Marasmius tenuissimus</name>
    <dbReference type="NCBI Taxonomy" id="585030"/>
    <lineage>
        <taxon>Eukaryota</taxon>
        <taxon>Fungi</taxon>
        <taxon>Dikarya</taxon>
        <taxon>Basidiomycota</taxon>
        <taxon>Agaricomycotina</taxon>
        <taxon>Agaricomycetes</taxon>
        <taxon>Agaricomycetidae</taxon>
        <taxon>Agaricales</taxon>
        <taxon>Marasmiineae</taxon>
        <taxon>Marasmiaceae</taxon>
        <taxon>Marasmius</taxon>
    </lineage>
</organism>
<evidence type="ECO:0000256" key="5">
    <source>
        <dbReference type="ARBA" id="ARBA00022917"/>
    </source>
</evidence>
<keyword evidence="3 7" id="KW-0547">Nucleotide-binding</keyword>
<dbReference type="SUPFAM" id="SSF89095">
    <property type="entry name" value="GatB/YqeY motif"/>
    <property type="match status" value="2"/>
</dbReference>
<dbReference type="HAMAP" id="MF_00121">
    <property type="entry name" value="GatB"/>
    <property type="match status" value="1"/>
</dbReference>
<dbReference type="Gene3D" id="3.40.50.790">
    <property type="match status" value="1"/>
</dbReference>
<protein>
    <recommendedName>
        <fullName evidence="7">Glutamyl-tRNA(Gln) amidotransferase subunit B, mitochondrial</fullName>
        <shortName evidence="7">Glu-AdT subunit B</shortName>
        <ecNumber evidence="7">6.3.5.-</ecNumber>
    </recommendedName>
</protein>
<evidence type="ECO:0000256" key="6">
    <source>
        <dbReference type="ARBA" id="ARBA00047913"/>
    </source>
</evidence>
<evidence type="ECO:0000259" key="9">
    <source>
        <dbReference type="SMART" id="SM00845"/>
    </source>
</evidence>
<keyword evidence="11" id="KW-1185">Reference proteome</keyword>
<dbReference type="NCBIfam" id="NF004012">
    <property type="entry name" value="PRK05477.1-2"/>
    <property type="match status" value="1"/>
</dbReference>
<keyword evidence="7" id="KW-0496">Mitochondrion</keyword>
<dbReference type="InterPro" id="IPR017959">
    <property type="entry name" value="Asn/Gln-tRNA_amidoTrfase_suB/E"/>
</dbReference>
<proteinExistence type="inferred from homology"/>
<dbReference type="InterPro" id="IPR016095">
    <property type="entry name" value="Ribosomal_uL1_3-a/b-sand"/>
</dbReference>
<accession>A0ABR3AG26</accession>
<dbReference type="SMART" id="SM00845">
    <property type="entry name" value="GatB_Yqey"/>
    <property type="match status" value="1"/>
</dbReference>
<dbReference type="InterPro" id="IPR028364">
    <property type="entry name" value="Ribosomal_uL1/biogenesis"/>
</dbReference>
<dbReference type="InterPro" id="IPR004413">
    <property type="entry name" value="GatB"/>
</dbReference>
<sequence length="717" mass="79207">MAAKAKRRAAKAALAEAKVEKLSLMDAISVLRAVEVTAPSAMYELYIKTEMGNGVAVPKGRFKLPREAKAQAEDKILVFAEGRQAEEAKKAGAHIVGGPELIDGILNNRIRATTYLSTPALIRAITPRLGRFLGPQGLMPSERRGTVTDDIAGYLERIQGTSEWKADKKGNIHMPIASMHFSVEDVVKNFRHFMISVKKSTGNSKETQSRKSKDANKPVAPISKIKSRQKLFSRAPTALLNDVPNSRHNAFDAAFPGTLPKLNPKCLELAIRAALALNCTIKQRSTFDRKHYFYSDQPVGYQITQQYSPLAQNGTLTLPKLGIPVRIKQIQLEQDTGKSLFDHRTRSSLIDLNRAGTGLLEIVTEPDLRSSEEAAEYVRSLQSLLRSMGVSDGNMEAGSLRCDINVSVNRPGEPFGTRCEIKNVNSVRFMVAAIQHEIERQKAVLSSQDATGSPRKVAQETRGFDEDRWETYTIRSKEDAPDYRYMPDPNLGTLIINETRIENVRKNLPSTPEATRQRLLDTYGPSGVTDANIDTLFGLDSARDVPFDGETISPDDADSISAVAYFETISNGRDPREVINWITQNLLGLLAASGRPFSSQYVSAPQMGVLIDLVSDNSMTRSSARLLLRHIINNPPPINTSIQDLARQLDLLSESSGVSDDDVYRRAVEALPAEVAAIRSGNKNVLNKVIGWVMRETKGKADVQKTRKRLEEVISKM</sequence>
<evidence type="ECO:0000256" key="3">
    <source>
        <dbReference type="ARBA" id="ARBA00022741"/>
    </source>
</evidence>
<comment type="subunit">
    <text evidence="7">Subunit of the heterotrimeric GatCAB amidotransferase (AdT) complex, composed of A, B and C subunits.</text>
</comment>
<dbReference type="InterPro" id="IPR018027">
    <property type="entry name" value="Asn/Gln_amidotransferase"/>
</dbReference>
<dbReference type="InterPro" id="IPR023674">
    <property type="entry name" value="Ribosomal_uL1-like"/>
</dbReference>
<feature type="region of interest" description="Disordered" evidence="8">
    <location>
        <begin position="200"/>
        <end position="220"/>
    </location>
</feature>
<dbReference type="Pfam" id="PF02934">
    <property type="entry name" value="GatB_N"/>
    <property type="match status" value="1"/>
</dbReference>